<evidence type="ECO:0000313" key="2">
    <source>
        <dbReference type="Proteomes" id="UP000266723"/>
    </source>
</evidence>
<reference evidence="1 2" key="1">
    <citation type="journal article" date="2020" name="BMC Genomics">
        <title>Intraspecific diversification of the crop wild relative Brassica cretica Lam. using demographic model selection.</title>
        <authorList>
            <person name="Kioukis A."/>
            <person name="Michalopoulou V.A."/>
            <person name="Briers L."/>
            <person name="Pirintsos S."/>
            <person name="Studholme D.J."/>
            <person name="Pavlidis P."/>
            <person name="Sarris P.F."/>
        </authorList>
    </citation>
    <scope>NUCLEOTIDE SEQUENCE [LARGE SCALE GENOMIC DNA]</scope>
    <source>
        <strain evidence="2">cv. PFS-1207/04</strain>
    </source>
</reference>
<protein>
    <recommendedName>
        <fullName evidence="3">RNase H type-1 domain-containing protein</fullName>
    </recommendedName>
</protein>
<keyword evidence="2" id="KW-1185">Reference proteome</keyword>
<evidence type="ECO:0008006" key="3">
    <source>
        <dbReference type="Google" id="ProtNLM"/>
    </source>
</evidence>
<proteinExistence type="predicted"/>
<comment type="caution">
    <text evidence="1">The sequence shown here is derived from an EMBL/GenBank/DDBJ whole genome shotgun (WGS) entry which is preliminary data.</text>
</comment>
<name>A0ABQ7DSM1_BRACR</name>
<gene>
    <name evidence="1" type="ORF">DY000_02033693</name>
</gene>
<dbReference type="EMBL" id="QGKV02000649">
    <property type="protein sequence ID" value="KAF3580061.1"/>
    <property type="molecule type" value="Genomic_DNA"/>
</dbReference>
<sequence length="292" mass="31544">MGSVTIKSLSTTVLRRKERERERREEKRREEKTHPFFSSFTLSGFSPHRLGLKAPPFVSGGRRLALSGFRSSDHGGSFRLGFSVVVLLEDGVGSALCSTSVSAGVFGRIRFSLSTGVFFKCVLRFRGSRVLCSLSAGGLWRRLVGSIAGEASALSRWGLWQHAKEVARVEAAETSRLRRSEPLLGLGPRSAFSLAGALPEGSGLETAIFRPAVRTTASSRGGSLSCRRRLYPNGYLVGLCFDSSGLFVSGWWLEAAGAVASRFEGAYLSVARGNRLFSSAYPARLVSARLVA</sequence>
<accession>A0ABQ7DSM1</accession>
<dbReference type="Proteomes" id="UP000266723">
    <property type="component" value="Unassembled WGS sequence"/>
</dbReference>
<evidence type="ECO:0000313" key="1">
    <source>
        <dbReference type="EMBL" id="KAF3580061.1"/>
    </source>
</evidence>
<organism evidence="1 2">
    <name type="scientific">Brassica cretica</name>
    <name type="common">Mustard</name>
    <dbReference type="NCBI Taxonomy" id="69181"/>
    <lineage>
        <taxon>Eukaryota</taxon>
        <taxon>Viridiplantae</taxon>
        <taxon>Streptophyta</taxon>
        <taxon>Embryophyta</taxon>
        <taxon>Tracheophyta</taxon>
        <taxon>Spermatophyta</taxon>
        <taxon>Magnoliopsida</taxon>
        <taxon>eudicotyledons</taxon>
        <taxon>Gunneridae</taxon>
        <taxon>Pentapetalae</taxon>
        <taxon>rosids</taxon>
        <taxon>malvids</taxon>
        <taxon>Brassicales</taxon>
        <taxon>Brassicaceae</taxon>
        <taxon>Brassiceae</taxon>
        <taxon>Brassica</taxon>
    </lineage>
</organism>